<name>A0ACB7VAS5_DIOAL</name>
<gene>
    <name evidence="1" type="ORF">IHE45_10G050600</name>
</gene>
<proteinExistence type="predicted"/>
<dbReference type="EMBL" id="CM037020">
    <property type="protein sequence ID" value="KAH7670776.1"/>
    <property type="molecule type" value="Genomic_DNA"/>
</dbReference>
<keyword evidence="1" id="KW-0378">Hydrolase</keyword>
<evidence type="ECO:0000313" key="2">
    <source>
        <dbReference type="Proteomes" id="UP000827976"/>
    </source>
</evidence>
<organism evidence="1 2">
    <name type="scientific">Dioscorea alata</name>
    <name type="common">Purple yam</name>
    <dbReference type="NCBI Taxonomy" id="55571"/>
    <lineage>
        <taxon>Eukaryota</taxon>
        <taxon>Viridiplantae</taxon>
        <taxon>Streptophyta</taxon>
        <taxon>Embryophyta</taxon>
        <taxon>Tracheophyta</taxon>
        <taxon>Spermatophyta</taxon>
        <taxon>Magnoliopsida</taxon>
        <taxon>Liliopsida</taxon>
        <taxon>Dioscoreales</taxon>
        <taxon>Dioscoreaceae</taxon>
        <taxon>Dioscorea</taxon>
    </lineage>
</organism>
<dbReference type="Proteomes" id="UP000827976">
    <property type="component" value="Chromosome 10"/>
</dbReference>
<reference evidence="2" key="1">
    <citation type="journal article" date="2022" name="Nat. Commun.">
        <title>Chromosome evolution and the genetic basis of agronomically important traits in greater yam.</title>
        <authorList>
            <person name="Bredeson J.V."/>
            <person name="Lyons J.B."/>
            <person name="Oniyinde I.O."/>
            <person name="Okereke N.R."/>
            <person name="Kolade O."/>
            <person name="Nnabue I."/>
            <person name="Nwadili C.O."/>
            <person name="Hribova E."/>
            <person name="Parker M."/>
            <person name="Nwogha J."/>
            <person name="Shu S."/>
            <person name="Carlson J."/>
            <person name="Kariba R."/>
            <person name="Muthemba S."/>
            <person name="Knop K."/>
            <person name="Barton G.J."/>
            <person name="Sherwood A.V."/>
            <person name="Lopez-Montes A."/>
            <person name="Asiedu R."/>
            <person name="Jamnadass R."/>
            <person name="Muchugi A."/>
            <person name="Goodstein D."/>
            <person name="Egesi C.N."/>
            <person name="Featherston J."/>
            <person name="Asfaw A."/>
            <person name="Simpson G.G."/>
            <person name="Dolezel J."/>
            <person name="Hendre P.S."/>
            <person name="Van Deynze A."/>
            <person name="Kumar P.L."/>
            <person name="Obidiegwu J.E."/>
            <person name="Bhattacharjee R."/>
            <person name="Rokhsar D.S."/>
        </authorList>
    </citation>
    <scope>NUCLEOTIDE SEQUENCE [LARGE SCALE GENOMIC DNA]</scope>
    <source>
        <strain evidence="2">cv. TDa95/00328</strain>
    </source>
</reference>
<dbReference type="EC" id="3.1.1.3" evidence="1"/>
<evidence type="ECO:0000313" key="1">
    <source>
        <dbReference type="EMBL" id="KAH7670776.1"/>
    </source>
</evidence>
<comment type="caution">
    <text evidence="1">The sequence shown here is derived from an EMBL/GenBank/DDBJ whole genome shotgun (WGS) entry which is preliminary data.</text>
</comment>
<keyword evidence="2" id="KW-1185">Reference proteome</keyword>
<sequence length="375" mass="42359">MKMMVMQRHARLMMFFVMSLVKVSSAWSTPQVPCFFIFGDSLVDNGNNNALLTLARANYMPYGIDFSEGSSGRFTNGRTMVDILSRLLGFRNYIPAYANARTPSEYLRGLNFASGAAGIREETGDNLGQHYSFMEQVENFGNAVRVIRRIFRGNTTRVSDHLSQCIFFSGMGSNDYLNNYFMPNLYSSSYEYSPKTFASLLLEEYTRQLTNVYNLGARKVAVIGVGQIGCIPYELARYNTNDNNNGTQSHCNNKINKAIAIFNKGLVKMVNRFNDQFPGAKFIYVNTFESSKDLVENASSYGFEVIDKGCCGVGRNNGQITCLPLQQPCQDRRKYLFWDAFHPTEFANIIYAKKAYSSTSKSEVYPVNIRQLVMA</sequence>
<accession>A0ACB7VAS5</accession>
<protein>
    <submittedName>
        <fullName evidence="1">GDSL lipase/esterase protein</fullName>
        <ecNumber evidence="1">3.1.1.3</ecNumber>
    </submittedName>
</protein>